<feature type="transmembrane region" description="Helical" evidence="1">
    <location>
        <begin position="7"/>
        <end position="29"/>
    </location>
</feature>
<name>A0A133UPY6_9EURY</name>
<evidence type="ECO:0000313" key="3">
    <source>
        <dbReference type="Proteomes" id="UP000070463"/>
    </source>
</evidence>
<reference evidence="2 3" key="1">
    <citation type="journal article" date="2016" name="Sci. Rep.">
        <title>Metabolic traits of an uncultured archaeal lineage -MSBL1- from brine pools of the Red Sea.</title>
        <authorList>
            <person name="Mwirichia R."/>
            <person name="Alam I."/>
            <person name="Rashid M."/>
            <person name="Vinu M."/>
            <person name="Ba-Alawi W."/>
            <person name="Anthony Kamau A."/>
            <person name="Kamanda Ngugi D."/>
            <person name="Goker M."/>
            <person name="Klenk H.P."/>
            <person name="Bajic V."/>
            <person name="Stingl U."/>
        </authorList>
    </citation>
    <scope>NUCLEOTIDE SEQUENCE [LARGE SCALE GENOMIC DNA]</scope>
    <source>
        <strain evidence="2">SCGC-AAA259I09</strain>
    </source>
</reference>
<protein>
    <submittedName>
        <fullName evidence="2">Uncharacterized protein</fullName>
    </submittedName>
</protein>
<dbReference type="Proteomes" id="UP000070463">
    <property type="component" value="Unassembled WGS sequence"/>
</dbReference>
<feature type="transmembrane region" description="Helical" evidence="1">
    <location>
        <begin position="35"/>
        <end position="57"/>
    </location>
</feature>
<dbReference type="AlphaFoldDB" id="A0A133UPY6"/>
<evidence type="ECO:0000256" key="1">
    <source>
        <dbReference type="SAM" id="Phobius"/>
    </source>
</evidence>
<sequence>MEKEKFKVLYAGLTGGAGGFAGTETLYIVENHASFLASLAVAAAVGIAVVVVLAVVLPRKCDEIGKRLPAEES</sequence>
<proteinExistence type="predicted"/>
<keyword evidence="3" id="KW-1185">Reference proteome</keyword>
<accession>A0A133UPY6</accession>
<keyword evidence="1" id="KW-0812">Transmembrane</keyword>
<keyword evidence="1" id="KW-0472">Membrane</keyword>
<organism evidence="2 3">
    <name type="scientific">candidate division MSBL1 archaeon SCGC-AAA259I09</name>
    <dbReference type="NCBI Taxonomy" id="1698267"/>
    <lineage>
        <taxon>Archaea</taxon>
        <taxon>Methanobacteriati</taxon>
        <taxon>Methanobacteriota</taxon>
        <taxon>candidate division MSBL1</taxon>
    </lineage>
</organism>
<dbReference type="EMBL" id="LHXR01000094">
    <property type="protein sequence ID" value="KXA96261.1"/>
    <property type="molecule type" value="Genomic_DNA"/>
</dbReference>
<keyword evidence="1" id="KW-1133">Transmembrane helix</keyword>
<gene>
    <name evidence="2" type="ORF">AKJ37_05665</name>
</gene>
<evidence type="ECO:0000313" key="2">
    <source>
        <dbReference type="EMBL" id="KXA96261.1"/>
    </source>
</evidence>
<comment type="caution">
    <text evidence="2">The sequence shown here is derived from an EMBL/GenBank/DDBJ whole genome shotgun (WGS) entry which is preliminary data.</text>
</comment>